<evidence type="ECO:0000256" key="9">
    <source>
        <dbReference type="PIRSR" id="PIRSR601577-2"/>
    </source>
</evidence>
<dbReference type="SUPFAM" id="SSF55486">
    <property type="entry name" value="Metalloproteases ('zincins'), catalytic domain"/>
    <property type="match status" value="1"/>
</dbReference>
<organism evidence="12 13">
    <name type="scientific">Ditylenchus destructor</name>
    <dbReference type="NCBI Taxonomy" id="166010"/>
    <lineage>
        <taxon>Eukaryota</taxon>
        <taxon>Metazoa</taxon>
        <taxon>Ecdysozoa</taxon>
        <taxon>Nematoda</taxon>
        <taxon>Chromadorea</taxon>
        <taxon>Rhabditida</taxon>
        <taxon>Tylenchina</taxon>
        <taxon>Tylenchomorpha</taxon>
        <taxon>Sphaerularioidea</taxon>
        <taxon>Anguinidae</taxon>
        <taxon>Anguininae</taxon>
        <taxon>Ditylenchus</taxon>
    </lineage>
</organism>
<keyword evidence="3 9" id="KW-0479">Metal-binding</keyword>
<keyword evidence="4 10" id="KW-0378">Hydrolase</keyword>
<feature type="compositionally biased region" description="Basic residues" evidence="11">
    <location>
        <begin position="89"/>
        <end position="99"/>
    </location>
</feature>
<keyword evidence="5 9" id="KW-0862">Zinc</keyword>
<feature type="binding site" evidence="9">
    <location>
        <position position="293"/>
    </location>
    <ligand>
        <name>Zn(2+)</name>
        <dbReference type="ChEBI" id="CHEBI:29105"/>
        <note>catalytic</note>
    </ligand>
</feature>
<comment type="similarity">
    <text evidence="1 10">Belongs to the peptidase M8 family.</text>
</comment>
<sequence length="765" mass="87181">MRNKERQCHHVAKALLKYCCTRRIIDYWKHFVILVVILSIQSCTPIADAHRSCSYQIPDVEQVILNVPLALHDEEAPSNNNVEQETSSPHKRRRRAHGRFKRDSVLGREFKPLRIYLYYDPTSIEPLDIDKQLFINSSLLPQAVDFWTEALLVQPSNAPIRLSRKCKSNHYYLDAFDAHPSCVDQCKAVTTCGEVAIPDEHLFQCRYCALPNPLACTSSGPPDGPGVIETDFLLYVSAVDSARCKNEDTIAYAAHCQQEQELDRPIAGHVNICPMSLSTHQHDQEILLSTVKHEILHALGFSAGLYAFFRHPNGQPRSKRNRYNRPLSFNRERGYYDADESTIVTIVRNDWWTAENKVPHPVHLMVTEKVKQEARNHFGCDELEGAELENQGGDGTALTHWEKRLFENEAMTGTHTQNPAYSRLTLALLEDSGWYKANYDVAEPLHWGRNLGCDFAMKSCGEWIKTRLERNLSASPFCHDIKHDGRKSLATTRCTDQRDSLALCNLVPYKKALPIDYRNFDSLSGVRKEGVRYYGGSVELADFCPYNQEFEWKSVNSSDRRDSRCELPSNSPPSDSNSVMEKYGSNSKCFDLSFSWVERKCGRVKTYSQFMAGCYEFVCMDGRVHVRVDDSRDWYTCYFTGQQIHIRRIVNGWLREGSIQCPPCEEICVDEYSWVNSSRKSDFSRDLSFGGDFDDLPLKQIISKGEKQQCAPDSPEMLVDGIEVGDPILDEPCATMSIILSDIRFSLLIVSTVISTFAYGSLIRL</sequence>
<dbReference type="PANTHER" id="PTHR10942">
    <property type="entry name" value="LEISHMANOLYSIN-LIKE PEPTIDASE"/>
    <property type="match status" value="1"/>
</dbReference>
<evidence type="ECO:0000256" key="7">
    <source>
        <dbReference type="ARBA" id="ARBA00039717"/>
    </source>
</evidence>
<dbReference type="Gene3D" id="3.10.170.20">
    <property type="match status" value="1"/>
</dbReference>
<evidence type="ECO:0000256" key="4">
    <source>
        <dbReference type="ARBA" id="ARBA00022801"/>
    </source>
</evidence>
<dbReference type="GO" id="GO:0016020">
    <property type="term" value="C:membrane"/>
    <property type="evidence" value="ECO:0007669"/>
    <property type="project" value="InterPro"/>
</dbReference>
<dbReference type="Proteomes" id="UP001201812">
    <property type="component" value="Unassembled WGS sequence"/>
</dbReference>
<keyword evidence="2 10" id="KW-0645">Protease</keyword>
<dbReference type="GO" id="GO:0005737">
    <property type="term" value="C:cytoplasm"/>
    <property type="evidence" value="ECO:0007669"/>
    <property type="project" value="TreeGrafter"/>
</dbReference>
<dbReference type="Gene3D" id="3.90.132.10">
    <property type="entry name" value="Leishmanolysin , domain 2"/>
    <property type="match status" value="1"/>
</dbReference>
<dbReference type="Gene3D" id="2.10.55.10">
    <property type="entry name" value="Leishmanolysin domain 3"/>
    <property type="match status" value="1"/>
</dbReference>
<evidence type="ECO:0000256" key="10">
    <source>
        <dbReference type="RuleBase" id="RU366077"/>
    </source>
</evidence>
<evidence type="ECO:0000256" key="2">
    <source>
        <dbReference type="ARBA" id="ARBA00022670"/>
    </source>
</evidence>
<comment type="cofactor">
    <cofactor evidence="9 10">
        <name>Zn(2+)</name>
        <dbReference type="ChEBI" id="CHEBI:29105"/>
    </cofactor>
    <text evidence="9 10">Binds 1 zinc ion per subunit.</text>
</comment>
<accession>A0AAD4R3I8</accession>
<protein>
    <recommendedName>
        <fullName evidence="7 10">Leishmanolysin-like peptidase</fullName>
        <ecNumber evidence="10">3.4.24.-</ecNumber>
    </recommendedName>
</protein>
<dbReference type="PANTHER" id="PTHR10942:SF0">
    <property type="entry name" value="LEISHMANOLYSIN-LIKE PEPTIDASE"/>
    <property type="match status" value="1"/>
</dbReference>
<dbReference type="AlphaFoldDB" id="A0AAD4R3I8"/>
<feature type="region of interest" description="Disordered" evidence="11">
    <location>
        <begin position="560"/>
        <end position="580"/>
    </location>
</feature>
<evidence type="ECO:0000256" key="1">
    <source>
        <dbReference type="ARBA" id="ARBA00005860"/>
    </source>
</evidence>
<feature type="binding site" evidence="9">
    <location>
        <position position="400"/>
    </location>
    <ligand>
        <name>Zn(2+)</name>
        <dbReference type="ChEBI" id="CHEBI:29105"/>
        <note>catalytic</note>
    </ligand>
</feature>
<feature type="compositionally biased region" description="Low complexity" evidence="11">
    <location>
        <begin position="568"/>
        <end position="578"/>
    </location>
</feature>
<dbReference type="GO" id="GO:0004222">
    <property type="term" value="F:metalloendopeptidase activity"/>
    <property type="evidence" value="ECO:0007669"/>
    <property type="project" value="UniProtKB-UniRule"/>
</dbReference>
<feature type="compositionally biased region" description="Polar residues" evidence="11">
    <location>
        <begin position="77"/>
        <end position="87"/>
    </location>
</feature>
<comment type="caution">
    <text evidence="12">The sequence shown here is derived from an EMBL/GenBank/DDBJ whole genome shotgun (WGS) entry which is preliminary data.</text>
</comment>
<dbReference type="GO" id="GO:0007155">
    <property type="term" value="P:cell adhesion"/>
    <property type="evidence" value="ECO:0007669"/>
    <property type="project" value="InterPro"/>
</dbReference>
<keyword evidence="13" id="KW-1185">Reference proteome</keyword>
<feature type="active site" evidence="8">
    <location>
        <position position="294"/>
    </location>
</feature>
<dbReference type="FunFam" id="3.90.132.10:FF:000001">
    <property type="entry name" value="leishmanolysin-like peptidase isoform X2"/>
    <property type="match status" value="1"/>
</dbReference>
<dbReference type="Pfam" id="PF01457">
    <property type="entry name" value="Peptidase_M8"/>
    <property type="match status" value="1"/>
</dbReference>
<evidence type="ECO:0000256" key="6">
    <source>
        <dbReference type="ARBA" id="ARBA00023049"/>
    </source>
</evidence>
<dbReference type="GO" id="GO:0046872">
    <property type="term" value="F:metal ion binding"/>
    <property type="evidence" value="ECO:0007669"/>
    <property type="project" value="UniProtKB-KW"/>
</dbReference>
<name>A0AAD4R3I8_9BILA</name>
<evidence type="ECO:0000256" key="5">
    <source>
        <dbReference type="ARBA" id="ARBA00022833"/>
    </source>
</evidence>
<evidence type="ECO:0000313" key="13">
    <source>
        <dbReference type="Proteomes" id="UP001201812"/>
    </source>
</evidence>
<keyword evidence="6 9" id="KW-0482">Metalloprotease</keyword>
<feature type="region of interest" description="Disordered" evidence="11">
    <location>
        <begin position="76"/>
        <end position="99"/>
    </location>
</feature>
<gene>
    <name evidence="12" type="ORF">DdX_08991</name>
</gene>
<reference evidence="12" key="1">
    <citation type="submission" date="2022-01" db="EMBL/GenBank/DDBJ databases">
        <title>Genome Sequence Resource for Two Populations of Ditylenchus destructor, the Migratory Endoparasitic Phytonematode.</title>
        <authorList>
            <person name="Zhang H."/>
            <person name="Lin R."/>
            <person name="Xie B."/>
        </authorList>
    </citation>
    <scope>NUCLEOTIDE SEQUENCE</scope>
    <source>
        <strain evidence="12">BazhouSP</strain>
    </source>
</reference>
<dbReference type="EMBL" id="JAKKPZ010000015">
    <property type="protein sequence ID" value="KAI1713476.1"/>
    <property type="molecule type" value="Genomic_DNA"/>
</dbReference>
<dbReference type="InterPro" id="IPR001577">
    <property type="entry name" value="Peptidase_M8"/>
</dbReference>
<evidence type="ECO:0000256" key="3">
    <source>
        <dbReference type="ARBA" id="ARBA00022723"/>
    </source>
</evidence>
<dbReference type="EC" id="3.4.24.-" evidence="10"/>
<dbReference type="Gene3D" id="2.30.34.10">
    <property type="entry name" value="Leishmanolysin domain 4"/>
    <property type="match status" value="1"/>
</dbReference>
<proteinExistence type="inferred from homology"/>
<evidence type="ECO:0000256" key="11">
    <source>
        <dbReference type="SAM" id="MobiDB-lite"/>
    </source>
</evidence>
<feature type="binding site" evidence="9">
    <location>
        <position position="297"/>
    </location>
    <ligand>
        <name>Zn(2+)</name>
        <dbReference type="ChEBI" id="CHEBI:29105"/>
        <note>catalytic</note>
    </ligand>
</feature>
<evidence type="ECO:0000313" key="12">
    <source>
        <dbReference type="EMBL" id="KAI1713476.1"/>
    </source>
</evidence>
<evidence type="ECO:0000256" key="8">
    <source>
        <dbReference type="PIRSR" id="PIRSR601577-1"/>
    </source>
</evidence>
<dbReference type="FunFam" id="3.10.170.20:FF:000007">
    <property type="entry name" value="Leishmanolysin-like peptidase"/>
    <property type="match status" value="1"/>
</dbReference>
<dbReference type="GO" id="GO:0006508">
    <property type="term" value="P:proteolysis"/>
    <property type="evidence" value="ECO:0007669"/>
    <property type="project" value="UniProtKB-KW"/>
</dbReference>